<organism evidence="3 4">
    <name type="scientific">Meripilus lineatus</name>
    <dbReference type="NCBI Taxonomy" id="2056292"/>
    <lineage>
        <taxon>Eukaryota</taxon>
        <taxon>Fungi</taxon>
        <taxon>Dikarya</taxon>
        <taxon>Basidiomycota</taxon>
        <taxon>Agaricomycotina</taxon>
        <taxon>Agaricomycetes</taxon>
        <taxon>Polyporales</taxon>
        <taxon>Meripilaceae</taxon>
        <taxon>Meripilus</taxon>
    </lineage>
</organism>
<evidence type="ECO:0000313" key="4">
    <source>
        <dbReference type="Proteomes" id="UP001212997"/>
    </source>
</evidence>
<proteinExistence type="predicted"/>
<dbReference type="AlphaFoldDB" id="A0AAD5URC4"/>
<evidence type="ECO:0000259" key="2">
    <source>
        <dbReference type="Pfam" id="PF12937"/>
    </source>
</evidence>
<gene>
    <name evidence="3" type="ORF">NLI96_g11677</name>
</gene>
<feature type="region of interest" description="Disordered" evidence="1">
    <location>
        <begin position="514"/>
        <end position="538"/>
    </location>
</feature>
<feature type="region of interest" description="Disordered" evidence="1">
    <location>
        <begin position="1"/>
        <end position="22"/>
    </location>
</feature>
<evidence type="ECO:0000256" key="1">
    <source>
        <dbReference type="SAM" id="MobiDB-lite"/>
    </source>
</evidence>
<reference evidence="3" key="1">
    <citation type="submission" date="2022-07" db="EMBL/GenBank/DDBJ databases">
        <title>Genome Sequence of Physisporinus lineatus.</title>
        <authorList>
            <person name="Buettner E."/>
        </authorList>
    </citation>
    <scope>NUCLEOTIDE SEQUENCE</scope>
    <source>
        <strain evidence="3">VT162</strain>
    </source>
</reference>
<dbReference type="InterPro" id="IPR036047">
    <property type="entry name" value="F-box-like_dom_sf"/>
</dbReference>
<feature type="compositionally biased region" description="Polar residues" evidence="1">
    <location>
        <begin position="1"/>
        <end position="13"/>
    </location>
</feature>
<sequence>MPSNARPASQAGETHQGPASAPVYRLPNETLAKILKLVKDFPDEDPSSRSYRVFTLIHVCRWWREVVLNDPHFWTRIHLARIQVAELFFKLSQTLNVGVMSDLLNVANIDQFLKTITPHEARISALKLHFDGSARRGQVEKVLSNLFSMPLKNLRHLDIDSPRDASYLGLLQVPFTPDRAHLQTLSLRCALIHHDSFIYRGLRRLFISIAMDKKKGSFNTRTTLLLLLECPELEDLVLLNMLNDDIDWSFDSQQSVQPLTVELSRLKRLCLIDQTYEMACLLSCLILPEFTRLSISTSLGDRLPEEDSSLRSRGLPLSGDNLACLSQISSLFLECDATSMSTYLEGRRDDISVLDLSVRWSHRTFQRALSDWLFLARSFLAASVRSFTILTTNTKVRPKDWSTLFQAFPSITSVTIPSRNIKTGSSIYEGFMQVIVAIGGSQAPNDPLIFPQLSELEVCGFRRDQSIYNALTRSLGSRAAKGAPRLKRLILKDVSVGCEEPKYDFSEYSEETIVGRDDIEGNEKKRVGDDSDSYAKEE</sequence>
<dbReference type="SUPFAM" id="SSF81383">
    <property type="entry name" value="F-box domain"/>
    <property type="match status" value="1"/>
</dbReference>
<dbReference type="Proteomes" id="UP001212997">
    <property type="component" value="Unassembled WGS sequence"/>
</dbReference>
<comment type="caution">
    <text evidence="3">The sequence shown here is derived from an EMBL/GenBank/DDBJ whole genome shotgun (WGS) entry which is preliminary data.</text>
</comment>
<dbReference type="EMBL" id="JANAWD010000816">
    <property type="protein sequence ID" value="KAJ3475684.1"/>
    <property type="molecule type" value="Genomic_DNA"/>
</dbReference>
<dbReference type="Pfam" id="PF12937">
    <property type="entry name" value="F-box-like"/>
    <property type="match status" value="1"/>
</dbReference>
<keyword evidence="4" id="KW-1185">Reference proteome</keyword>
<protein>
    <recommendedName>
        <fullName evidence="2">F-box domain-containing protein</fullName>
    </recommendedName>
</protein>
<evidence type="ECO:0000313" key="3">
    <source>
        <dbReference type="EMBL" id="KAJ3475684.1"/>
    </source>
</evidence>
<accession>A0AAD5URC4</accession>
<feature type="domain" description="F-box" evidence="2">
    <location>
        <begin position="25"/>
        <end position="79"/>
    </location>
</feature>
<dbReference type="Gene3D" id="1.20.1280.50">
    <property type="match status" value="1"/>
</dbReference>
<dbReference type="InterPro" id="IPR001810">
    <property type="entry name" value="F-box_dom"/>
</dbReference>
<name>A0AAD5URC4_9APHY</name>